<name>A0A167FKH3_9BACL</name>
<dbReference type="AlphaFoldDB" id="A0A167FKH3"/>
<proteinExistence type="predicted"/>
<dbReference type="Gene3D" id="3.30.457.10">
    <property type="entry name" value="Copper amine oxidase-like, N-terminal domain"/>
    <property type="match status" value="1"/>
</dbReference>
<reference evidence="3 4" key="1">
    <citation type="submission" date="2016-02" db="EMBL/GenBank/DDBJ databases">
        <title>Paenibacillus sp. LPB0068, isolated from Crassostrea gigas.</title>
        <authorList>
            <person name="Shin S.-K."/>
            <person name="Yi H."/>
        </authorList>
    </citation>
    <scope>NUCLEOTIDE SEQUENCE [LARGE SCALE GENOMIC DNA]</scope>
    <source>
        <strain evidence="3 4">LPB0068</strain>
    </source>
</reference>
<feature type="signal peptide" evidence="1">
    <location>
        <begin position="1"/>
        <end position="22"/>
    </location>
</feature>
<dbReference type="RefSeq" id="WP_068655570.1">
    <property type="nucleotide sequence ID" value="NZ_CP017770.1"/>
</dbReference>
<protein>
    <recommendedName>
        <fullName evidence="2">Copper amine oxidase-like N-terminal domain-containing protein</fullName>
    </recommendedName>
</protein>
<evidence type="ECO:0000313" key="3">
    <source>
        <dbReference type="EMBL" id="OAB76654.1"/>
    </source>
</evidence>
<dbReference type="SUPFAM" id="SSF55383">
    <property type="entry name" value="Copper amine oxidase, domain N"/>
    <property type="match status" value="1"/>
</dbReference>
<dbReference type="InterPro" id="IPR012854">
    <property type="entry name" value="Cu_amine_oxidase-like_N"/>
</dbReference>
<evidence type="ECO:0000259" key="2">
    <source>
        <dbReference type="Pfam" id="PF07833"/>
    </source>
</evidence>
<dbReference type="InterPro" id="IPR036582">
    <property type="entry name" value="Mao_N_sf"/>
</dbReference>
<dbReference type="OrthoDB" id="2005648at2"/>
<dbReference type="STRING" id="1763538.LPB68_20295"/>
<dbReference type="EMBL" id="LSFN01000005">
    <property type="protein sequence ID" value="OAB76654.1"/>
    <property type="molecule type" value="Genomic_DNA"/>
</dbReference>
<comment type="caution">
    <text evidence="3">The sequence shown here is derived from an EMBL/GenBank/DDBJ whole genome shotgun (WGS) entry which is preliminary data.</text>
</comment>
<organism evidence="3 4">
    <name type="scientific">Paenibacillus crassostreae</name>
    <dbReference type="NCBI Taxonomy" id="1763538"/>
    <lineage>
        <taxon>Bacteria</taxon>
        <taxon>Bacillati</taxon>
        <taxon>Bacillota</taxon>
        <taxon>Bacilli</taxon>
        <taxon>Bacillales</taxon>
        <taxon>Paenibacillaceae</taxon>
        <taxon>Paenibacillus</taxon>
    </lineage>
</organism>
<keyword evidence="1" id="KW-0732">Signal</keyword>
<dbReference type="Proteomes" id="UP000077134">
    <property type="component" value="Unassembled WGS sequence"/>
</dbReference>
<sequence>MKKLLTALSIVSILSVTSIASAAEPIQIYVNNDKIQTNVAPIIKQGRVLVPIRVVSEALGAKVAWDQKANTVTIRKWAESLILTVGKNIASIDGKPDYSGEISIDVSVHLENNRLYVPLRFLSEHYGYGIDWDSQSVTIKSPLSDKERKTLYEGTLQQSRELAMDLIDLSIVHYEQSPLDVTFDEEDHSSTFLFPEGESLRFYVLKGDTVLLYEFKDDFPIVTWQAHIQKGDMLQNFLDYKVFDKKGTAATINKKMLYYNFGYSGDSSTEISRSIDVDKKFTLLGFEHRVGGEVTNKEGNISLELPNETRKEVMK</sequence>
<keyword evidence="4" id="KW-1185">Reference proteome</keyword>
<accession>A0A167FKH3</accession>
<dbReference type="Pfam" id="PF07833">
    <property type="entry name" value="Cu_amine_oxidN1"/>
    <property type="match status" value="1"/>
</dbReference>
<feature type="domain" description="Copper amine oxidase-like N-terminal" evidence="2">
    <location>
        <begin position="29"/>
        <end position="139"/>
    </location>
</feature>
<gene>
    <name evidence="3" type="ORF">PNBC_04445</name>
</gene>
<dbReference type="KEGG" id="pcx:LPB68_20295"/>
<feature type="chain" id="PRO_5007886347" description="Copper amine oxidase-like N-terminal domain-containing protein" evidence="1">
    <location>
        <begin position="23"/>
        <end position="315"/>
    </location>
</feature>
<evidence type="ECO:0000313" key="4">
    <source>
        <dbReference type="Proteomes" id="UP000077134"/>
    </source>
</evidence>
<evidence type="ECO:0000256" key="1">
    <source>
        <dbReference type="SAM" id="SignalP"/>
    </source>
</evidence>